<evidence type="ECO:0000313" key="2">
    <source>
        <dbReference type="Proteomes" id="UP000011575"/>
    </source>
</evidence>
<evidence type="ECO:0000313" key="1">
    <source>
        <dbReference type="EMBL" id="EMA69135.1"/>
    </source>
</evidence>
<comment type="caution">
    <text evidence="1">The sequence shown here is derived from an EMBL/GenBank/DDBJ whole genome shotgun (WGS) entry which is preliminary data.</text>
</comment>
<reference evidence="1 2" key="1">
    <citation type="journal article" date="2014" name="PLoS Genet.">
        <title>Phylogenetically driven sequencing of extremely halophilic archaea reveals strategies for static and dynamic osmo-response.</title>
        <authorList>
            <person name="Becker E.A."/>
            <person name="Seitzer P.M."/>
            <person name="Tritt A."/>
            <person name="Larsen D."/>
            <person name="Krusor M."/>
            <person name="Yao A.I."/>
            <person name="Wu D."/>
            <person name="Madern D."/>
            <person name="Eisen J.A."/>
            <person name="Darling A.E."/>
            <person name="Facciotti M.T."/>
        </authorList>
    </citation>
    <scope>NUCLEOTIDE SEQUENCE [LARGE SCALE GENOMIC DNA]</scope>
    <source>
        <strain evidence="1 2">JCM 13560</strain>
    </source>
</reference>
<sequence>MDAQRRAEITGWDAREFSGGFSGLRRLVNREFSGAVTDGMGWLFV</sequence>
<dbReference type="EMBL" id="AOJI01000017">
    <property type="protein sequence ID" value="EMA69135.1"/>
    <property type="molecule type" value="Genomic_DNA"/>
</dbReference>
<dbReference type="Proteomes" id="UP000011575">
    <property type="component" value="Unassembled WGS sequence"/>
</dbReference>
<organism evidence="1 2">
    <name type="scientific">Halorubrum aidingense JCM 13560</name>
    <dbReference type="NCBI Taxonomy" id="1230454"/>
    <lineage>
        <taxon>Archaea</taxon>
        <taxon>Methanobacteriati</taxon>
        <taxon>Methanobacteriota</taxon>
        <taxon>Stenosarchaea group</taxon>
        <taxon>Halobacteria</taxon>
        <taxon>Halobacteriales</taxon>
        <taxon>Haloferacaceae</taxon>
        <taxon>Halorubrum</taxon>
    </lineage>
</organism>
<accession>M0PK66</accession>
<dbReference type="AlphaFoldDB" id="M0PK66"/>
<keyword evidence="2" id="KW-1185">Reference proteome</keyword>
<proteinExistence type="predicted"/>
<feature type="non-terminal residue" evidence="1">
    <location>
        <position position="45"/>
    </location>
</feature>
<gene>
    <name evidence="1" type="ORF">C461_05872</name>
</gene>
<name>M0PK66_9EURY</name>
<protein>
    <submittedName>
        <fullName evidence="1">Uncharacterized protein</fullName>
    </submittedName>
</protein>